<keyword evidence="3" id="KW-0560">Oxidoreductase</keyword>
<proteinExistence type="predicted"/>
<keyword evidence="1" id="KW-0285">Flavoprotein</keyword>
<dbReference type="eggNOG" id="KOG2614">
    <property type="taxonomic scope" value="Eukaryota"/>
</dbReference>
<evidence type="ECO:0000256" key="4">
    <source>
        <dbReference type="SAM" id="MobiDB-lite"/>
    </source>
</evidence>
<evidence type="ECO:0000256" key="1">
    <source>
        <dbReference type="ARBA" id="ARBA00022630"/>
    </source>
</evidence>
<dbReference type="InterPro" id="IPR002938">
    <property type="entry name" value="FAD-bd"/>
</dbReference>
<dbReference type="InterPro" id="IPR036188">
    <property type="entry name" value="FAD/NAD-bd_sf"/>
</dbReference>
<dbReference type="AlphaFoldDB" id="N1QH74"/>
<evidence type="ECO:0000256" key="2">
    <source>
        <dbReference type="ARBA" id="ARBA00022827"/>
    </source>
</evidence>
<dbReference type="PANTHER" id="PTHR46720">
    <property type="entry name" value="HYDROXYLASE, PUTATIVE (AFU_ORTHOLOGUE AFUA_3G01460)-RELATED"/>
    <property type="match status" value="1"/>
</dbReference>
<dbReference type="GO" id="GO:0071949">
    <property type="term" value="F:FAD binding"/>
    <property type="evidence" value="ECO:0007669"/>
    <property type="project" value="InterPro"/>
</dbReference>
<protein>
    <submittedName>
        <fullName evidence="6">FAD/NAD(P)-binding domain-containing protein</fullName>
    </submittedName>
</protein>
<dbReference type="OrthoDB" id="417877at2759"/>
<feature type="region of interest" description="Disordered" evidence="4">
    <location>
        <begin position="107"/>
        <end position="126"/>
    </location>
</feature>
<feature type="compositionally biased region" description="Pro residues" evidence="4">
    <location>
        <begin position="335"/>
        <end position="344"/>
    </location>
</feature>
<dbReference type="InterPro" id="IPR051104">
    <property type="entry name" value="FAD_monoxygenase"/>
</dbReference>
<accession>N1QH74</accession>
<feature type="region of interest" description="Disordered" evidence="4">
    <location>
        <begin position="330"/>
        <end position="361"/>
    </location>
</feature>
<dbReference type="GeneID" id="27898719"/>
<sequence>MSSPPPKPFHIAIIGGGLGGISLGIALSRRINKNKSTNKNLPFTFTLYESRSSFTEIGAGINLGPQAVRTFRYIDPLLGEKVYALTTRNPSPNEEVWVDLRWGGSDEISNTTTTTTAGDGEGGKGNERVDGEVFHRILAPPTGNMTVHRREILGLLAEEMGGENVKFGKKLEKWEQQGTAEDDVVLKFADGTEERASVVVGCDGIHSNVRACMFSGDDGKKLSKAVFSQSGCYRAVVPMEKAIEKVGEEARLSTIMLTPGGYMITYPISHGTQLNCAALLPRRETPTWPHTEWIIPHQGAAFHQDCSNWGPRAQKLLSLFDPDPDFWATFQHHLPYPPPPPPSSHPEDPDGHVQSSSSSSSQIVDGRVILIGDAAHSMPPHQGAGASQALEDAFVLAEVLEEVIQIASTSDKNPHHIPFNHVEAALRAVEEIRTPRFTTVHRYSTEAAERFFYMWEKKLEGEALREWIDETERRLRWIWEGDMAVDAARAKELLREELGKMEQQRGE</sequence>
<name>N1QH74_SPHMS</name>
<organism evidence="6 7">
    <name type="scientific">Sphaerulina musiva (strain SO2202)</name>
    <name type="common">Poplar stem canker fungus</name>
    <name type="synonym">Septoria musiva</name>
    <dbReference type="NCBI Taxonomy" id="692275"/>
    <lineage>
        <taxon>Eukaryota</taxon>
        <taxon>Fungi</taxon>
        <taxon>Dikarya</taxon>
        <taxon>Ascomycota</taxon>
        <taxon>Pezizomycotina</taxon>
        <taxon>Dothideomycetes</taxon>
        <taxon>Dothideomycetidae</taxon>
        <taxon>Mycosphaerellales</taxon>
        <taxon>Mycosphaerellaceae</taxon>
        <taxon>Sphaerulina</taxon>
    </lineage>
</organism>
<dbReference type="Gene3D" id="3.50.50.60">
    <property type="entry name" value="FAD/NAD(P)-binding domain"/>
    <property type="match status" value="1"/>
</dbReference>
<gene>
    <name evidence="6" type="ORF">SEPMUDRAFT_120221</name>
</gene>
<evidence type="ECO:0000313" key="7">
    <source>
        <dbReference type="Proteomes" id="UP000016931"/>
    </source>
</evidence>
<dbReference type="GO" id="GO:0044550">
    <property type="term" value="P:secondary metabolite biosynthetic process"/>
    <property type="evidence" value="ECO:0007669"/>
    <property type="project" value="TreeGrafter"/>
</dbReference>
<evidence type="ECO:0000256" key="3">
    <source>
        <dbReference type="ARBA" id="ARBA00023002"/>
    </source>
</evidence>
<dbReference type="PRINTS" id="PR00420">
    <property type="entry name" value="RNGMNOXGNASE"/>
</dbReference>
<keyword evidence="7" id="KW-1185">Reference proteome</keyword>
<feature type="domain" description="FAD-binding" evidence="5">
    <location>
        <begin position="356"/>
        <end position="405"/>
    </location>
</feature>
<dbReference type="Pfam" id="PF01494">
    <property type="entry name" value="FAD_binding_3"/>
    <property type="match status" value="1"/>
</dbReference>
<dbReference type="EMBL" id="KB456269">
    <property type="protein sequence ID" value="EMF09364.1"/>
    <property type="molecule type" value="Genomic_DNA"/>
</dbReference>
<reference evidence="6 7" key="1">
    <citation type="journal article" date="2012" name="PLoS Pathog.">
        <title>Diverse lifestyles and strategies of plant pathogenesis encoded in the genomes of eighteen Dothideomycetes fungi.</title>
        <authorList>
            <person name="Ohm R.A."/>
            <person name="Feau N."/>
            <person name="Henrissat B."/>
            <person name="Schoch C.L."/>
            <person name="Horwitz B.A."/>
            <person name="Barry K.W."/>
            <person name="Condon B.J."/>
            <person name="Copeland A.C."/>
            <person name="Dhillon B."/>
            <person name="Glaser F."/>
            <person name="Hesse C.N."/>
            <person name="Kosti I."/>
            <person name="LaButti K."/>
            <person name="Lindquist E.A."/>
            <person name="Lucas S."/>
            <person name="Salamov A.A."/>
            <person name="Bradshaw R.E."/>
            <person name="Ciuffetti L."/>
            <person name="Hamelin R.C."/>
            <person name="Kema G.H.J."/>
            <person name="Lawrence C."/>
            <person name="Scott J.A."/>
            <person name="Spatafora J.W."/>
            <person name="Turgeon B.G."/>
            <person name="de Wit P.J.G.M."/>
            <person name="Zhong S."/>
            <person name="Goodwin S.B."/>
            <person name="Grigoriev I.V."/>
        </authorList>
    </citation>
    <scope>NUCLEOTIDE SEQUENCE [LARGE SCALE GENOMIC DNA]</scope>
    <source>
        <strain evidence="6 7">SO2202</strain>
    </source>
</reference>
<keyword evidence="2" id="KW-0274">FAD</keyword>
<dbReference type="STRING" id="692275.N1QH74"/>
<dbReference type="SUPFAM" id="SSF54373">
    <property type="entry name" value="FAD-linked reductases, C-terminal domain"/>
    <property type="match status" value="1"/>
</dbReference>
<dbReference type="Proteomes" id="UP000016931">
    <property type="component" value="Unassembled WGS sequence"/>
</dbReference>
<evidence type="ECO:0000313" key="6">
    <source>
        <dbReference type="EMBL" id="EMF09364.1"/>
    </source>
</evidence>
<dbReference type="HOGENOM" id="CLU_009665_6_3_1"/>
<dbReference type="GO" id="GO:0016491">
    <property type="term" value="F:oxidoreductase activity"/>
    <property type="evidence" value="ECO:0007669"/>
    <property type="project" value="UniProtKB-KW"/>
</dbReference>
<evidence type="ECO:0000259" key="5">
    <source>
        <dbReference type="Pfam" id="PF01494"/>
    </source>
</evidence>
<dbReference type="PANTHER" id="PTHR46720:SF1">
    <property type="entry name" value="HYDROXYLASE, PUTATIVE (AFU_ORTHOLOGUE AFUA_8G06050)-RELATED"/>
    <property type="match status" value="1"/>
</dbReference>
<dbReference type="SUPFAM" id="SSF51905">
    <property type="entry name" value="FAD/NAD(P)-binding domain"/>
    <property type="match status" value="1"/>
</dbReference>
<dbReference type="RefSeq" id="XP_016757485.1">
    <property type="nucleotide sequence ID" value="XM_016901582.1"/>
</dbReference>
<dbReference type="OMA" id="SANCGAW"/>